<keyword evidence="1" id="KW-0472">Membrane</keyword>
<evidence type="ECO:0000256" key="1">
    <source>
        <dbReference type="SAM" id="Phobius"/>
    </source>
</evidence>
<name>A0ABV7CHR3_9GAMM</name>
<dbReference type="Proteomes" id="UP001595453">
    <property type="component" value="Unassembled WGS sequence"/>
</dbReference>
<feature type="transmembrane region" description="Helical" evidence="1">
    <location>
        <begin position="158"/>
        <end position="177"/>
    </location>
</feature>
<gene>
    <name evidence="2" type="ORF">ACFOEE_06395</name>
</gene>
<evidence type="ECO:0000313" key="3">
    <source>
        <dbReference type="Proteomes" id="UP001595453"/>
    </source>
</evidence>
<organism evidence="2 3">
    <name type="scientific">Pseudoalteromonas fenneropenaei</name>
    <dbReference type="NCBI Taxonomy" id="1737459"/>
    <lineage>
        <taxon>Bacteria</taxon>
        <taxon>Pseudomonadati</taxon>
        <taxon>Pseudomonadota</taxon>
        <taxon>Gammaproteobacteria</taxon>
        <taxon>Alteromonadales</taxon>
        <taxon>Pseudoalteromonadaceae</taxon>
        <taxon>Pseudoalteromonas</taxon>
    </lineage>
</organism>
<dbReference type="RefSeq" id="WP_377122167.1">
    <property type="nucleotide sequence ID" value="NZ_JBHRSD010000011.1"/>
</dbReference>
<evidence type="ECO:0000313" key="2">
    <source>
        <dbReference type="EMBL" id="MFC3032142.1"/>
    </source>
</evidence>
<feature type="transmembrane region" description="Helical" evidence="1">
    <location>
        <begin position="126"/>
        <end position="146"/>
    </location>
</feature>
<dbReference type="EMBL" id="JBHRSD010000011">
    <property type="protein sequence ID" value="MFC3032142.1"/>
    <property type="molecule type" value="Genomic_DNA"/>
</dbReference>
<proteinExistence type="predicted"/>
<comment type="caution">
    <text evidence="2">The sequence shown here is derived from an EMBL/GenBank/DDBJ whole genome shotgun (WGS) entry which is preliminary data.</text>
</comment>
<keyword evidence="1" id="KW-0812">Transmembrane</keyword>
<keyword evidence="3" id="KW-1185">Reference proteome</keyword>
<sequence>MTKPRFRDMTEEQRAALAQESREWWEKRKQNATPEELKVYLEKDRRRENKNKYRVTEVYYHEFDSKHLHHQSYEQRLAKAAQLNGCEFKKAKSTKRQFASREHTDIYYHCGECDGQVAILRRGMGVWFLCCLLAFAIAFVSFFAVIEAPFENSYGWKGFFGGLIGGPLGIYLVVQLWRKLDFLDKFEFNRHTGLVRMPHKLFRRPFYIPIEDIELSIGPVVQSARGGGERGSGALFLTKYPAKYWFRPSYSLFFGGIEEGHWTSLIHFMDITQPVNEDVHIQMEKHYKKDRNAMGTGPYPEIMKRYFDKEDQQVNCWEVW</sequence>
<protein>
    <submittedName>
        <fullName evidence="2">Uncharacterized protein</fullName>
    </submittedName>
</protein>
<keyword evidence="1" id="KW-1133">Transmembrane helix</keyword>
<accession>A0ABV7CHR3</accession>
<reference evidence="3" key="1">
    <citation type="journal article" date="2019" name="Int. J. Syst. Evol. Microbiol.">
        <title>The Global Catalogue of Microorganisms (GCM) 10K type strain sequencing project: providing services to taxonomists for standard genome sequencing and annotation.</title>
        <authorList>
            <consortium name="The Broad Institute Genomics Platform"/>
            <consortium name="The Broad Institute Genome Sequencing Center for Infectious Disease"/>
            <person name="Wu L."/>
            <person name="Ma J."/>
        </authorList>
    </citation>
    <scope>NUCLEOTIDE SEQUENCE [LARGE SCALE GENOMIC DNA]</scope>
    <source>
        <strain evidence="3">KCTC 42730</strain>
    </source>
</reference>